<dbReference type="SUPFAM" id="SSF100934">
    <property type="entry name" value="Heat shock protein 70kD (HSP70), C-terminal subdomain"/>
    <property type="match status" value="2"/>
</dbReference>
<dbReference type="PROSITE" id="PS01036">
    <property type="entry name" value="HSP70_3"/>
    <property type="match status" value="1"/>
</dbReference>
<dbReference type="InterPro" id="IPR029048">
    <property type="entry name" value="HSP70_C_sf"/>
</dbReference>
<keyword evidence="5" id="KW-1185">Reference proteome</keyword>
<dbReference type="PANTHER" id="PTHR45639">
    <property type="entry name" value="HSC70CB, ISOFORM G-RELATED"/>
    <property type="match status" value="1"/>
</dbReference>
<name>A0A0N5AXQ3_9BILA</name>
<organism evidence="5 6">
    <name type="scientific">Syphacia muris</name>
    <dbReference type="NCBI Taxonomy" id="451379"/>
    <lineage>
        <taxon>Eukaryota</taxon>
        <taxon>Metazoa</taxon>
        <taxon>Ecdysozoa</taxon>
        <taxon>Nematoda</taxon>
        <taxon>Chromadorea</taxon>
        <taxon>Rhabditida</taxon>
        <taxon>Spirurina</taxon>
        <taxon>Oxyuridomorpha</taxon>
        <taxon>Oxyuroidea</taxon>
        <taxon>Oxyuridae</taxon>
        <taxon>Syphacia</taxon>
    </lineage>
</organism>
<dbReference type="SUPFAM" id="SSF100920">
    <property type="entry name" value="Heat shock protein 70kD (HSP70), peptide-binding domain"/>
    <property type="match status" value="1"/>
</dbReference>
<dbReference type="Gene3D" id="1.20.1270.10">
    <property type="match status" value="1"/>
</dbReference>
<feature type="region of interest" description="Disordered" evidence="4">
    <location>
        <begin position="513"/>
        <end position="562"/>
    </location>
</feature>
<dbReference type="InterPro" id="IPR013126">
    <property type="entry name" value="Hsp_70_fam"/>
</dbReference>
<dbReference type="GO" id="GO:0005524">
    <property type="term" value="F:ATP binding"/>
    <property type="evidence" value="ECO:0007669"/>
    <property type="project" value="UniProtKB-KW"/>
</dbReference>
<dbReference type="PRINTS" id="PR00301">
    <property type="entry name" value="HEATSHOCK70"/>
</dbReference>
<dbReference type="GO" id="GO:0006950">
    <property type="term" value="P:response to stress"/>
    <property type="evidence" value="ECO:0007669"/>
    <property type="project" value="UniProtKB-ARBA"/>
</dbReference>
<feature type="region of interest" description="Disordered" evidence="4">
    <location>
        <begin position="763"/>
        <end position="820"/>
    </location>
</feature>
<evidence type="ECO:0000256" key="4">
    <source>
        <dbReference type="SAM" id="MobiDB-lite"/>
    </source>
</evidence>
<dbReference type="GO" id="GO:0005634">
    <property type="term" value="C:nucleus"/>
    <property type="evidence" value="ECO:0007669"/>
    <property type="project" value="TreeGrafter"/>
</dbReference>
<dbReference type="Gene3D" id="3.30.30.30">
    <property type="match status" value="1"/>
</dbReference>
<keyword evidence="3" id="KW-0067">ATP-binding</keyword>
<feature type="compositionally biased region" description="Low complexity" evidence="4">
    <location>
        <begin position="549"/>
        <end position="562"/>
    </location>
</feature>
<keyword evidence="2" id="KW-0547">Nucleotide-binding</keyword>
<dbReference type="STRING" id="451379.A0A0N5AXQ3"/>
<dbReference type="GO" id="GO:0005829">
    <property type="term" value="C:cytosol"/>
    <property type="evidence" value="ECO:0007669"/>
    <property type="project" value="TreeGrafter"/>
</dbReference>
<reference evidence="6" key="1">
    <citation type="submission" date="2017-02" db="UniProtKB">
        <authorList>
            <consortium name="WormBaseParasite"/>
        </authorList>
    </citation>
    <scope>IDENTIFICATION</scope>
</reference>
<dbReference type="GO" id="GO:0140662">
    <property type="term" value="F:ATP-dependent protein folding chaperone"/>
    <property type="evidence" value="ECO:0007669"/>
    <property type="project" value="InterPro"/>
</dbReference>
<evidence type="ECO:0000313" key="6">
    <source>
        <dbReference type="WBParaSite" id="SMUV_0000973301-mRNA-1"/>
    </source>
</evidence>
<dbReference type="Pfam" id="PF00012">
    <property type="entry name" value="HSP70"/>
    <property type="match status" value="1"/>
</dbReference>
<dbReference type="WBParaSite" id="SMUV_0000973301-mRNA-1">
    <property type="protein sequence ID" value="SMUV_0000973301-mRNA-1"/>
    <property type="gene ID" value="SMUV_0000973301"/>
</dbReference>
<proteinExistence type="inferred from homology"/>
<dbReference type="Gene3D" id="3.90.640.10">
    <property type="entry name" value="Actin, Chain A, domain 4"/>
    <property type="match status" value="1"/>
</dbReference>
<dbReference type="FunFam" id="1.20.1270.10:FF:000002">
    <property type="entry name" value="Heat shock 70 kDa protein 4"/>
    <property type="match status" value="1"/>
</dbReference>
<evidence type="ECO:0000256" key="3">
    <source>
        <dbReference type="ARBA" id="ARBA00022840"/>
    </source>
</evidence>
<dbReference type="FunFam" id="3.30.30.30:FF:000002">
    <property type="entry name" value="Heat shock 70 kDa protein 4"/>
    <property type="match status" value="1"/>
</dbReference>
<dbReference type="FunFam" id="3.90.640.10:FF:000004">
    <property type="entry name" value="Heat shock 70 kDa protein 4"/>
    <property type="match status" value="1"/>
</dbReference>
<sequence>MSVVGFDLGNYTSYIAIARQGGIEVLTNDYSLHATPSCVAFGPQSRVMGVAARQKVNTNVKNTVICFKQLIGRKFSDPVSQRFMEWVPCSTVQLPDDNIGLKVQYRGETRVFTPEQVAAMLLVKLKEITQAGVKELARVTDCVVSVPFYFTDVQRQALLSAIKLAGLNSLRIVNETTAIALAYGIYKHDLPDSKSAPKHVVFVDVGHSACQAALVALHRDQLVVLNQAYDFGCSGLLFDGAICEHFRKVFIDEKKIDAKSTPRSWLRLLDECEKLKKMMSANTNPLQLNVECLMNDVDVSGKMQRTEFEELITPYLARLRNMLIGLLASAGLKVEDIDEVEIVGGSSRVPAVKRVIAEVFKRDPKTTMNQDEAVSRGAAMMCAIMSPVFRVKEFSVRDSFPFQVKLSWEEGGLLHVVSCFRSNNIFNERDEFPFSKMITLYRAKPFQLHAEYSSIEIPHSIRQIGTWNIKNPSTYNWDGTKRIKIKVRVNRDGIFSLCSAAAYDEVEIKEPEVAAGEPMDTDGTKEDTAAPSPTSPDGTDKKAVAESDTNTSSPKPKTKTISTDFIVEENKVMWINNFDELQRAENEMQDNDRKEKEKADAKNCLEEYIYYIRDKLSGPFAPFILESDTNVFQNKLNDMENWLYEDGENAEKKDYEEKLAELKVLGDPVQERWREHEKRGEAFDNFDRVLLRTKKAYDEYCKGHPQYSHLDSKEMEKVINACEEKKKWLDEQRGKQERRPLTDPPVIFVHQIAEELRAFESIVTPILNKPPPPKEEKKEKPSAKKDEKNDKEATGDNATAPSHKGNAPQPSADAAEMEVD</sequence>
<protein>
    <submittedName>
        <fullName evidence="6">Heat shock 70 kDa protein 4L</fullName>
    </submittedName>
</protein>
<dbReference type="Proteomes" id="UP000046393">
    <property type="component" value="Unplaced"/>
</dbReference>
<dbReference type="PANTHER" id="PTHR45639:SF4">
    <property type="entry name" value="HSC70CB, ISOFORM G"/>
    <property type="match status" value="1"/>
</dbReference>
<dbReference type="AlphaFoldDB" id="A0A0N5AXQ3"/>
<dbReference type="Gene3D" id="3.30.420.40">
    <property type="match status" value="2"/>
</dbReference>
<dbReference type="SUPFAM" id="SSF53067">
    <property type="entry name" value="Actin-like ATPase domain"/>
    <property type="match status" value="2"/>
</dbReference>
<evidence type="ECO:0000256" key="2">
    <source>
        <dbReference type="ARBA" id="ARBA00022741"/>
    </source>
</evidence>
<feature type="compositionally biased region" description="Basic and acidic residues" evidence="4">
    <location>
        <begin position="772"/>
        <end position="794"/>
    </location>
</feature>
<dbReference type="FunFam" id="3.30.420.40:FF:000171">
    <property type="entry name" value="Heat shock 70 kDa protein 4"/>
    <property type="match status" value="2"/>
</dbReference>
<evidence type="ECO:0000313" key="5">
    <source>
        <dbReference type="Proteomes" id="UP000046393"/>
    </source>
</evidence>
<dbReference type="InterPro" id="IPR018181">
    <property type="entry name" value="Heat_shock_70_CS"/>
</dbReference>
<evidence type="ECO:0000256" key="1">
    <source>
        <dbReference type="ARBA" id="ARBA00007381"/>
    </source>
</evidence>
<dbReference type="InterPro" id="IPR029047">
    <property type="entry name" value="HSP70_peptide-bd_sf"/>
</dbReference>
<comment type="similarity">
    <text evidence="1">Belongs to the heat shock protein 70 family.</text>
</comment>
<dbReference type="InterPro" id="IPR043129">
    <property type="entry name" value="ATPase_NBD"/>
</dbReference>
<accession>A0A0N5AXQ3</accession>
<dbReference type="Gene3D" id="2.60.34.10">
    <property type="entry name" value="Substrate Binding Domain Of DNAk, Chain A, domain 1"/>
    <property type="match status" value="1"/>
</dbReference>